<reference evidence="12" key="1">
    <citation type="submission" date="2021-03" db="UniProtKB">
        <authorList>
            <consortium name="EnsemblPlants"/>
        </authorList>
    </citation>
    <scope>IDENTIFICATION</scope>
</reference>
<evidence type="ECO:0000256" key="3">
    <source>
        <dbReference type="ARBA" id="ARBA00022622"/>
    </source>
</evidence>
<feature type="compositionally biased region" description="Pro residues" evidence="9">
    <location>
        <begin position="163"/>
        <end position="172"/>
    </location>
</feature>
<dbReference type="GO" id="GO:0005886">
    <property type="term" value="C:plasma membrane"/>
    <property type="evidence" value="ECO:0007669"/>
    <property type="project" value="UniProtKB-SubCell"/>
</dbReference>
<evidence type="ECO:0000256" key="7">
    <source>
        <dbReference type="ARBA" id="ARBA00023180"/>
    </source>
</evidence>
<evidence type="ECO:0000256" key="8">
    <source>
        <dbReference type="ARBA" id="ARBA00023288"/>
    </source>
</evidence>
<protein>
    <recommendedName>
        <fullName evidence="11">X8 domain-containing protein</fullName>
    </recommendedName>
</protein>
<keyword evidence="8" id="KW-0449">Lipoprotein</keyword>
<gene>
    <name evidence="12" type="primary">LOC115700463</name>
</gene>
<evidence type="ECO:0000256" key="4">
    <source>
        <dbReference type="ARBA" id="ARBA00022729"/>
    </source>
</evidence>
<evidence type="ECO:0000259" key="11">
    <source>
        <dbReference type="SMART" id="SM00768"/>
    </source>
</evidence>
<dbReference type="OrthoDB" id="421038at2759"/>
<evidence type="ECO:0000256" key="9">
    <source>
        <dbReference type="SAM" id="MobiDB-lite"/>
    </source>
</evidence>
<keyword evidence="4" id="KW-0732">Signal</keyword>
<dbReference type="InterPro" id="IPR012946">
    <property type="entry name" value="X8"/>
</dbReference>
<keyword evidence="2" id="KW-1003">Cell membrane</keyword>
<keyword evidence="7" id="KW-0325">Glycoprotein</keyword>
<evidence type="ECO:0000256" key="6">
    <source>
        <dbReference type="ARBA" id="ARBA00023157"/>
    </source>
</evidence>
<feature type="compositionally biased region" description="Pro residues" evidence="9">
    <location>
        <begin position="76"/>
        <end position="99"/>
    </location>
</feature>
<feature type="domain" description="X8" evidence="11">
    <location>
        <begin position="190"/>
        <end position="274"/>
    </location>
</feature>
<feature type="region of interest" description="Disordered" evidence="9">
    <location>
        <begin position="75"/>
        <end position="188"/>
    </location>
</feature>
<evidence type="ECO:0000256" key="1">
    <source>
        <dbReference type="ARBA" id="ARBA00004609"/>
    </source>
</evidence>
<evidence type="ECO:0000256" key="2">
    <source>
        <dbReference type="ARBA" id="ARBA00022475"/>
    </source>
</evidence>
<dbReference type="SMART" id="SM00768">
    <property type="entry name" value="X8"/>
    <property type="match status" value="1"/>
</dbReference>
<dbReference type="FunFam" id="1.20.58.1040:FF:000001">
    <property type="entry name" value="Glucan endo-1,3-beta-glucosidase 4"/>
    <property type="match status" value="1"/>
</dbReference>
<dbReference type="EnsemblPlants" id="evm.model.10.1176">
    <property type="protein sequence ID" value="cds.evm.model.10.1176"/>
    <property type="gene ID" value="evm.TU.10.1176"/>
</dbReference>
<dbReference type="Gramene" id="evm.model.10.1176">
    <property type="protein sequence ID" value="cds.evm.model.10.1176"/>
    <property type="gene ID" value="evm.TU.10.1176"/>
</dbReference>
<sequence>MESKRRSQYSKMSILIAYLVAVSATTFFIQCEGRKYAEKAKEGKTYVGIQNHLNIGEPLDYSSFEFETFEASSPFSLPPYSSPSPQNSPPFLAFPPLSPQTPSSIPTLPPPGPTPPINPPLPPTPPAPLSVPVPPPYGLSPPKSGPSPSPPQLSTPPMTYPVGPVPPPPPSSSGPNNGTPPDHKKPQSAVWCVGKPTVPDSIMQPALDYACGTGADCKSIQPNGPCYLPNTLLAHASYAFNSYFQKAKLAGGTCDFGGTAMIVTDDPSFEGCSFIYK</sequence>
<dbReference type="PRINTS" id="PR01217">
    <property type="entry name" value="PRICHEXTENSN"/>
</dbReference>
<evidence type="ECO:0000256" key="5">
    <source>
        <dbReference type="ARBA" id="ARBA00023136"/>
    </source>
</evidence>
<dbReference type="OMA" id="GMWCVAN"/>
<dbReference type="Pfam" id="PF07983">
    <property type="entry name" value="X8"/>
    <property type="match status" value="1"/>
</dbReference>
<name>A0A803QIR5_CANSA</name>
<dbReference type="PANTHER" id="PTHR31044:SF118">
    <property type="entry name" value="MAJOR POLLEN ALLERGEN OLE E 10-LIKE"/>
    <property type="match status" value="1"/>
</dbReference>
<keyword evidence="13" id="KW-1185">Reference proteome</keyword>
<evidence type="ECO:0000313" key="13">
    <source>
        <dbReference type="Proteomes" id="UP000596661"/>
    </source>
</evidence>
<keyword evidence="5 10" id="KW-0472">Membrane</keyword>
<feature type="transmembrane region" description="Helical" evidence="10">
    <location>
        <begin position="12"/>
        <end position="29"/>
    </location>
</feature>
<proteinExistence type="predicted"/>
<dbReference type="PANTHER" id="PTHR31044">
    <property type="entry name" value="BETA-1,3 GLUCANASE"/>
    <property type="match status" value="1"/>
</dbReference>
<keyword evidence="3" id="KW-0336">GPI-anchor</keyword>
<dbReference type="EMBL" id="UZAU01000818">
    <property type="status" value="NOT_ANNOTATED_CDS"/>
    <property type="molecule type" value="Genomic_DNA"/>
</dbReference>
<dbReference type="Proteomes" id="UP000596661">
    <property type="component" value="Unassembled WGS sequence"/>
</dbReference>
<dbReference type="Gene3D" id="1.20.58.1040">
    <property type="match status" value="1"/>
</dbReference>
<feature type="compositionally biased region" description="Pro residues" evidence="9">
    <location>
        <begin position="107"/>
        <end position="154"/>
    </location>
</feature>
<evidence type="ECO:0000313" key="12">
    <source>
        <dbReference type="EnsemblPlants" id="cds.evm.model.10.1176"/>
    </source>
</evidence>
<dbReference type="InterPro" id="IPR044788">
    <property type="entry name" value="X8_dom_prot"/>
</dbReference>
<dbReference type="AlphaFoldDB" id="A0A803QIR5"/>
<dbReference type="GO" id="GO:0098552">
    <property type="term" value="C:side of membrane"/>
    <property type="evidence" value="ECO:0007669"/>
    <property type="project" value="UniProtKB-KW"/>
</dbReference>
<organism evidence="12 13">
    <name type="scientific">Cannabis sativa</name>
    <name type="common">Hemp</name>
    <name type="synonym">Marijuana</name>
    <dbReference type="NCBI Taxonomy" id="3483"/>
    <lineage>
        <taxon>Eukaryota</taxon>
        <taxon>Viridiplantae</taxon>
        <taxon>Streptophyta</taxon>
        <taxon>Embryophyta</taxon>
        <taxon>Tracheophyta</taxon>
        <taxon>Spermatophyta</taxon>
        <taxon>Magnoliopsida</taxon>
        <taxon>eudicotyledons</taxon>
        <taxon>Gunneridae</taxon>
        <taxon>Pentapetalae</taxon>
        <taxon>rosids</taxon>
        <taxon>fabids</taxon>
        <taxon>Rosales</taxon>
        <taxon>Cannabaceae</taxon>
        <taxon>Cannabis</taxon>
    </lineage>
</organism>
<keyword evidence="10" id="KW-1133">Transmembrane helix</keyword>
<evidence type="ECO:0000256" key="10">
    <source>
        <dbReference type="SAM" id="Phobius"/>
    </source>
</evidence>
<keyword evidence="10" id="KW-0812">Transmembrane</keyword>
<keyword evidence="6" id="KW-1015">Disulfide bond</keyword>
<dbReference type="GO" id="GO:0009506">
    <property type="term" value="C:plasmodesma"/>
    <property type="evidence" value="ECO:0007669"/>
    <property type="project" value="UniProtKB-ARBA"/>
</dbReference>
<accession>A0A803QIR5</accession>
<comment type="subcellular location">
    <subcellularLocation>
        <location evidence="1">Cell membrane</location>
        <topology evidence="1">Lipid-anchor</topology>
        <topology evidence="1">GPI-anchor</topology>
    </subcellularLocation>
</comment>